<comment type="similarity">
    <text evidence="1">Belongs to the UPF0386 family.</text>
</comment>
<organism evidence="2 3">
    <name type="scientific">Pseudovibrio exalbescens</name>
    <dbReference type="NCBI Taxonomy" id="197461"/>
    <lineage>
        <taxon>Bacteria</taxon>
        <taxon>Pseudomonadati</taxon>
        <taxon>Pseudomonadota</taxon>
        <taxon>Alphaproteobacteria</taxon>
        <taxon>Hyphomicrobiales</taxon>
        <taxon>Stappiaceae</taxon>
        <taxon>Pseudovibrio</taxon>
    </lineage>
</organism>
<dbReference type="RefSeq" id="WP_028481852.1">
    <property type="nucleotide sequence ID" value="NZ_LVVZ01000032.1"/>
</dbReference>
<dbReference type="InterPro" id="IPR018654">
    <property type="entry name" value="YjhX_toxin"/>
</dbReference>
<dbReference type="Proteomes" id="UP000185783">
    <property type="component" value="Unassembled WGS sequence"/>
</dbReference>
<reference evidence="2 3" key="1">
    <citation type="submission" date="2016-03" db="EMBL/GenBank/DDBJ databases">
        <title>Genome sequence of Nesiotobacter sp. nov., a moderately halophilic alphaproteobacterium isolated from the Yellow Sea, China.</title>
        <authorList>
            <person name="Zhang G."/>
            <person name="Zhang R."/>
        </authorList>
    </citation>
    <scope>NUCLEOTIDE SEQUENCE [LARGE SCALE GENOMIC DNA]</scope>
    <source>
        <strain evidence="2 3">WB1-6</strain>
    </source>
</reference>
<evidence type="ECO:0000256" key="1">
    <source>
        <dbReference type="HAMAP-Rule" id="MF_00827"/>
    </source>
</evidence>
<comment type="caution">
    <text evidence="2">The sequence shown here is derived from an EMBL/GenBank/DDBJ whole genome shotgun (WGS) entry which is preliminary data.</text>
</comment>
<protein>
    <recommendedName>
        <fullName evidence="1">UPF0386 protein A3843_16980</fullName>
    </recommendedName>
</protein>
<name>A0A1U7JDN2_9HYPH</name>
<keyword evidence="3" id="KW-1185">Reference proteome</keyword>
<gene>
    <name evidence="2" type="ORF">A3843_16980</name>
</gene>
<dbReference type="HAMAP" id="MF_00827">
    <property type="entry name" value="UPF0386"/>
    <property type="match status" value="1"/>
</dbReference>
<dbReference type="AlphaFoldDB" id="A0A1U7JDN2"/>
<evidence type="ECO:0000313" key="3">
    <source>
        <dbReference type="Proteomes" id="UP000185783"/>
    </source>
</evidence>
<proteinExistence type="inferred from homology"/>
<dbReference type="EMBL" id="LVVZ01000032">
    <property type="protein sequence ID" value="OKL42860.1"/>
    <property type="molecule type" value="Genomic_DNA"/>
</dbReference>
<evidence type="ECO:0000313" key="2">
    <source>
        <dbReference type="EMBL" id="OKL42860.1"/>
    </source>
</evidence>
<sequence>MDISKAEQRIMHVLAQGGCLRAEKDNNGKIIDIECITRDGWYLSGMTILLFRKLKHKGLIKSRNGGPYRATRLGLVRVRSQADNR</sequence>
<accession>A0A1U7JDN2</accession>
<dbReference type="Pfam" id="PF09857">
    <property type="entry name" value="YjhX_toxin"/>
    <property type="match status" value="1"/>
</dbReference>
<dbReference type="NCBIfam" id="NF010240">
    <property type="entry name" value="PRK13687.1"/>
    <property type="match status" value="1"/>
</dbReference>
<dbReference type="OrthoDB" id="7204880at2"/>